<reference evidence="12" key="1">
    <citation type="journal article" date="2019" name="G3 (Bethesda)">
        <title>Genome Assemblies of Two Rare Opportunistic Yeast Pathogens: Diutina rugosa (syn. Candida rugosa) and Trichomonascus ciferrii (syn. Candida ciferrii).</title>
        <authorList>
            <person name="Mixao V."/>
            <person name="Saus E."/>
            <person name="Hansen A.P."/>
            <person name="Lass-Florl C."/>
            <person name="Gabaldon T."/>
        </authorList>
    </citation>
    <scope>NUCLEOTIDE SEQUENCE</scope>
    <source>
        <strain evidence="12">CBS 4856</strain>
    </source>
</reference>
<dbReference type="Pfam" id="PF15801">
    <property type="entry name" value="zf-C6H2"/>
    <property type="match status" value="1"/>
</dbReference>
<feature type="binding site" evidence="8">
    <location>
        <position position="279"/>
    </location>
    <ligand>
        <name>a protein</name>
        <dbReference type="ChEBI" id="CHEBI:16541"/>
    </ligand>
    <ligandPart>
        <name>N-terminal L-methionine residue</name>
        <dbReference type="ChEBI" id="CHEBI:64731"/>
    </ligandPart>
</feature>
<proteinExistence type="inferred from homology"/>
<dbReference type="InterPro" id="IPR001714">
    <property type="entry name" value="Pept_M24_MAP"/>
</dbReference>
<evidence type="ECO:0000256" key="4">
    <source>
        <dbReference type="ARBA" id="ARBA00022723"/>
    </source>
</evidence>
<dbReference type="SUPFAM" id="SSF55920">
    <property type="entry name" value="Creatinase/aminopeptidase"/>
    <property type="match status" value="1"/>
</dbReference>
<feature type="binding site" evidence="8">
    <location>
        <position position="206"/>
    </location>
    <ligand>
        <name>Zn(2+)</name>
        <dbReference type="ChEBI" id="CHEBI:29105"/>
        <label>4</label>
        <note>catalytic</note>
    </ligand>
</feature>
<evidence type="ECO:0000256" key="8">
    <source>
        <dbReference type="HAMAP-Rule" id="MF_03174"/>
    </source>
</evidence>
<dbReference type="GO" id="GO:0005829">
    <property type="term" value="C:cytosol"/>
    <property type="evidence" value="ECO:0007669"/>
    <property type="project" value="TreeGrafter"/>
</dbReference>
<keyword evidence="2 8" id="KW-0963">Cytoplasm</keyword>
<comment type="similarity">
    <text evidence="8 9">Belongs to the peptidase M24A family. Methionine aminopeptidase type 1 subfamily.</text>
</comment>
<evidence type="ECO:0000259" key="11">
    <source>
        <dbReference type="PROSITE" id="PS52013"/>
    </source>
</evidence>
<evidence type="ECO:0000256" key="10">
    <source>
        <dbReference type="RuleBase" id="RU003653"/>
    </source>
</evidence>
<comment type="cofactor">
    <cofactor evidence="8">
        <name>Zn(2+)</name>
        <dbReference type="ChEBI" id="CHEBI:29105"/>
    </cofactor>
    <cofactor evidence="8">
        <name>Co(2+)</name>
        <dbReference type="ChEBI" id="CHEBI:48828"/>
    </cofactor>
    <cofactor evidence="8">
        <name>Mn(2+)</name>
        <dbReference type="ChEBI" id="CHEBI:29035"/>
    </cofactor>
    <cofactor evidence="8">
        <name>Fe(2+)</name>
        <dbReference type="ChEBI" id="CHEBI:29033"/>
    </cofactor>
    <text evidence="8">Binds 2 divalent metal cations per subunit. Has a high-affinity and a low affinity metal-binding site. The true nature of the physiological cofactor is under debate. The enzyme is active with zinc, cobalt, manganese or divalent iron ions. Has high activity with zinc; zinc cofactor is transferred into the active site region by the ZNG1 zinc chaperone.</text>
</comment>
<feature type="domain" description="C6H2-type" evidence="11">
    <location>
        <begin position="1"/>
        <end position="54"/>
    </location>
</feature>
<dbReference type="GO" id="GO:0070006">
    <property type="term" value="F:metalloaminopeptidase activity"/>
    <property type="evidence" value="ECO:0007669"/>
    <property type="project" value="UniProtKB-UniRule"/>
</dbReference>
<feature type="binding site" evidence="8">
    <location>
        <position position="206"/>
    </location>
    <ligand>
        <name>Zn(2+)</name>
        <dbReference type="ChEBI" id="CHEBI:29105"/>
        <label>3</label>
    </ligand>
</feature>
<dbReference type="GO" id="GO:0006508">
    <property type="term" value="P:proteolysis"/>
    <property type="evidence" value="ECO:0007669"/>
    <property type="project" value="UniProtKB-KW"/>
</dbReference>
<dbReference type="VEuPathDB" id="FungiDB:TRICI_003061"/>
<dbReference type="InterPro" id="IPR002467">
    <property type="entry name" value="Pept_M24A_MAP1"/>
</dbReference>
<dbReference type="EC" id="3.4.11.18" evidence="10"/>
<dbReference type="GO" id="GO:0004239">
    <property type="term" value="F:initiator methionyl aminopeptidase activity"/>
    <property type="evidence" value="ECO:0007669"/>
    <property type="project" value="UniProtKB-UniRule"/>
</dbReference>
<comment type="cofactor">
    <cofactor evidence="10">
        <name>Co(2+)</name>
        <dbReference type="ChEBI" id="CHEBI:48828"/>
    </cofactor>
    <cofactor evidence="10">
        <name>Zn(2+)</name>
        <dbReference type="ChEBI" id="CHEBI:29105"/>
    </cofactor>
    <cofactor evidence="10">
        <name>Mn(2+)</name>
        <dbReference type="ChEBI" id="CHEBI:29035"/>
    </cofactor>
    <cofactor evidence="10">
        <name>Fe(2+)</name>
        <dbReference type="ChEBI" id="CHEBI:29033"/>
    </cofactor>
    <text evidence="10">Binds 2 divalent metal cations per subunit. Has a high-affinity and a low affinity metal-binding site. The true nature of the physiological cofactor is under debate. The enzyme is active with cobalt, zinc, manganese or divalent iron ions.</text>
</comment>
<dbReference type="PROSITE" id="PS52013">
    <property type="entry name" value="ZF_C6H2"/>
    <property type="match status" value="1"/>
</dbReference>
<comment type="subunit">
    <text evidence="8">Associates with the 60S ribosomal subunit of the 80S translational complex.</text>
</comment>
<dbReference type="CDD" id="cd01086">
    <property type="entry name" value="MetAP1"/>
    <property type="match status" value="1"/>
</dbReference>
<dbReference type="Proteomes" id="UP000761534">
    <property type="component" value="Unassembled WGS sequence"/>
</dbReference>
<dbReference type="Gene3D" id="3.90.230.10">
    <property type="entry name" value="Creatinase/methionine aminopeptidase superfamily"/>
    <property type="match status" value="1"/>
</dbReference>
<comment type="caution">
    <text evidence="12">The sequence shown here is derived from an EMBL/GenBank/DDBJ whole genome shotgun (WGS) entry which is preliminary data.</text>
</comment>
<dbReference type="PANTHER" id="PTHR43330:SF7">
    <property type="entry name" value="METHIONINE AMINOPEPTIDASE 1"/>
    <property type="match status" value="1"/>
</dbReference>
<keyword evidence="13" id="KW-1185">Reference proteome</keyword>
<dbReference type="Pfam" id="PF00557">
    <property type="entry name" value="Peptidase_M24"/>
    <property type="match status" value="1"/>
</dbReference>
<evidence type="ECO:0000256" key="6">
    <source>
        <dbReference type="ARBA" id="ARBA00022801"/>
    </source>
</evidence>
<accession>A0A642V574</accession>
<evidence type="ECO:0000313" key="13">
    <source>
        <dbReference type="Proteomes" id="UP000761534"/>
    </source>
</evidence>
<keyword evidence="6 8" id="KW-0378">Hydrolase</keyword>
<dbReference type="PANTHER" id="PTHR43330">
    <property type="entry name" value="METHIONINE AMINOPEPTIDASE"/>
    <property type="match status" value="1"/>
</dbReference>
<comment type="function">
    <text evidence="8 10">Cotranslationally removes the N-terminal methionine from nascent proteins. The N-terminal methionine is often cleaved when the second residue in the primary sequence is small and uncharged (Met-Ala-, Cys, Gly, Pro, Ser, Thr, or Val).</text>
</comment>
<dbReference type="InterPro" id="IPR036005">
    <property type="entry name" value="Creatinase/aminopeptidase-like"/>
</dbReference>
<dbReference type="GO" id="GO:0008270">
    <property type="term" value="F:zinc ion binding"/>
    <property type="evidence" value="ECO:0007669"/>
    <property type="project" value="UniProtKB-KW"/>
</dbReference>
<keyword evidence="7" id="KW-0862">Zinc</keyword>
<sequence length="328" mass="36698">MTICSGVGCEKEAGTLKCPTCLKHGIQSYFCDQECFKKSWAAHKQLHPVAVHDPFPEHVYTGKLRAQYPLKPRRKVDDGIQKPDYAIDGIPYSEQRLGRTTAIKILQPEEIEKMRTVNKLGREVLDIAGAMVKPGICTEDIDDAVFDACMQRGIYPSPLNYYGFPKSVPISVNEVVCHGIPDKRKLEDGDIVNIDISVYKDGFHSDLNETYYCGEKAKQDPDTVRLVETTREALDLAIQAIKPGMLFRDFGDIIEKHAKKNGVSVVRSFVAHGVNDLFHGPPNIPHYAKNKAIGVCKPGMTFTLEPMLNLGSYRDQMWPDNWTAVTVS</sequence>
<organism evidence="12 13">
    <name type="scientific">Trichomonascus ciferrii</name>
    <dbReference type="NCBI Taxonomy" id="44093"/>
    <lineage>
        <taxon>Eukaryota</taxon>
        <taxon>Fungi</taxon>
        <taxon>Dikarya</taxon>
        <taxon>Ascomycota</taxon>
        <taxon>Saccharomycotina</taxon>
        <taxon>Dipodascomycetes</taxon>
        <taxon>Dipodascales</taxon>
        <taxon>Trichomonascaceae</taxon>
        <taxon>Trichomonascus</taxon>
        <taxon>Trichomonascus ciferrii complex</taxon>
    </lineage>
</organism>
<evidence type="ECO:0000313" key="12">
    <source>
        <dbReference type="EMBL" id="KAA8914020.1"/>
    </source>
</evidence>
<feature type="binding site" evidence="8">
    <location>
        <position position="195"/>
    </location>
    <ligand>
        <name>Zn(2+)</name>
        <dbReference type="ChEBI" id="CHEBI:29105"/>
        <label>3</label>
    </ligand>
</feature>
<evidence type="ECO:0000256" key="7">
    <source>
        <dbReference type="ARBA" id="ARBA00022833"/>
    </source>
</evidence>
<keyword evidence="5 9" id="KW-0863">Zinc-finger</keyword>
<dbReference type="AlphaFoldDB" id="A0A642V574"/>
<protein>
    <recommendedName>
        <fullName evidence="10">Methionine aminopeptidase</fullName>
        <ecNumber evidence="10">3.4.11.18</ecNumber>
    </recommendedName>
</protein>
<dbReference type="HAMAP" id="MF_01974">
    <property type="entry name" value="MetAP_1"/>
    <property type="match status" value="1"/>
</dbReference>
<comment type="catalytic activity">
    <reaction evidence="8 10">
        <text>Release of N-terminal amino acids, preferentially methionine, from peptides and arylamides.</text>
        <dbReference type="EC" id="3.4.11.18"/>
    </reaction>
</comment>
<evidence type="ECO:0000256" key="9">
    <source>
        <dbReference type="PROSITE-ProRule" id="PRU01357"/>
    </source>
</evidence>
<evidence type="ECO:0000256" key="3">
    <source>
        <dbReference type="ARBA" id="ARBA00022670"/>
    </source>
</evidence>
<dbReference type="EMBL" id="SWFS01000211">
    <property type="protein sequence ID" value="KAA8914020.1"/>
    <property type="molecule type" value="Genomic_DNA"/>
</dbReference>
<dbReference type="InterPro" id="IPR000994">
    <property type="entry name" value="Pept_M24"/>
</dbReference>
<evidence type="ECO:0000256" key="5">
    <source>
        <dbReference type="ARBA" id="ARBA00022771"/>
    </source>
</evidence>
<keyword evidence="3 8" id="KW-0645">Protease</keyword>
<feature type="binding site" evidence="8">
    <location>
        <position position="178"/>
    </location>
    <ligand>
        <name>a protein</name>
        <dbReference type="ChEBI" id="CHEBI:16541"/>
    </ligand>
    <ligandPart>
        <name>N-terminal L-methionine residue</name>
        <dbReference type="ChEBI" id="CHEBI:64731"/>
    </ligandPart>
</feature>
<dbReference type="NCBIfam" id="TIGR00500">
    <property type="entry name" value="met_pdase_I"/>
    <property type="match status" value="1"/>
</dbReference>
<feature type="binding site" evidence="8">
    <location>
        <position position="305"/>
    </location>
    <ligand>
        <name>Zn(2+)</name>
        <dbReference type="ChEBI" id="CHEBI:29105"/>
        <label>4</label>
        <note>catalytic</note>
    </ligand>
</feature>
<keyword evidence="1 8" id="KW-0031">Aminopeptidase</keyword>
<name>A0A642V574_9ASCO</name>
<comment type="subcellular location">
    <subcellularLocation>
        <location evidence="8">Cytoplasm</location>
    </subcellularLocation>
</comment>
<keyword evidence="4 8" id="KW-0479">Metal-binding</keyword>
<comment type="caution">
    <text evidence="8">Lacks conserved residue(s) required for the propagation of feature annotation.</text>
</comment>
<dbReference type="InterPro" id="IPR031615">
    <property type="entry name" value="Zfn-C6H2"/>
</dbReference>
<dbReference type="OrthoDB" id="3209743at2759"/>
<gene>
    <name evidence="12" type="ORF">TRICI_003061</name>
</gene>
<evidence type="ECO:0000256" key="2">
    <source>
        <dbReference type="ARBA" id="ARBA00022490"/>
    </source>
</evidence>
<dbReference type="PRINTS" id="PR00599">
    <property type="entry name" value="MAPEPTIDASE"/>
</dbReference>
<evidence type="ECO:0000256" key="1">
    <source>
        <dbReference type="ARBA" id="ARBA00022438"/>
    </source>
</evidence>
<feature type="binding site" evidence="8">
    <location>
        <position position="272"/>
    </location>
    <ligand>
        <name>Zn(2+)</name>
        <dbReference type="ChEBI" id="CHEBI:29105"/>
        <label>4</label>
        <note>catalytic</note>
    </ligand>
</feature>